<keyword evidence="1" id="KW-0520">NAD</keyword>
<dbReference type="Gene3D" id="3.40.50.720">
    <property type="entry name" value="NAD(P)-binding Rossmann-like Domain"/>
    <property type="match status" value="1"/>
</dbReference>
<dbReference type="InterPro" id="IPR036291">
    <property type="entry name" value="NAD(P)-bd_dom_sf"/>
</dbReference>
<feature type="domain" description="NAD-dependent epimerase/dehydratase" evidence="2">
    <location>
        <begin position="95"/>
        <end position="209"/>
    </location>
</feature>
<evidence type="ECO:0000259" key="2">
    <source>
        <dbReference type="Pfam" id="PF01370"/>
    </source>
</evidence>
<reference evidence="3" key="1">
    <citation type="journal article" date="2014" name="Int. J. Syst. Evol. Microbiol.">
        <title>Complete genome sequence of Corynebacterium casei LMG S-19264T (=DSM 44701T), isolated from a smear-ripened cheese.</title>
        <authorList>
            <consortium name="US DOE Joint Genome Institute (JGI-PGF)"/>
            <person name="Walter F."/>
            <person name="Albersmeier A."/>
            <person name="Kalinowski J."/>
            <person name="Ruckert C."/>
        </authorList>
    </citation>
    <scope>NUCLEOTIDE SEQUENCE</scope>
    <source>
        <strain evidence="3">CGMCC 1.15320</strain>
    </source>
</reference>
<comment type="caution">
    <text evidence="3">The sequence shown here is derived from an EMBL/GenBank/DDBJ whole genome shotgun (WGS) entry which is preliminary data.</text>
</comment>
<gene>
    <name evidence="3" type="ORF">GCM10011385_09230</name>
</gene>
<protein>
    <submittedName>
        <fullName evidence="3">NAD(P)-dependent oxidoreductase</fullName>
    </submittedName>
</protein>
<dbReference type="RefSeq" id="WP_244630217.1">
    <property type="nucleotide sequence ID" value="NZ_BMIF01000002.1"/>
</dbReference>
<sequence>MEQMRVLVFGAGFSGRAIARVLANKGARVTGTNRTAEKATLLQDDGVTPAVYNGEITPALSAELQEIAHLIVSIAPNEAGDPVPNDLRGAGLPKLQSVIYLSTVGVYGDHDGAWVDETTECRPTSRRSHQRLLAEREWQRFADEAGVGLTILRLSGIYGPGRNAFVNLQNGTAKRIVKPGQVFNRIHVEDIAGATAHLIENGQSGIFNVSDNEPAPPQDVVEFAASLMGVEPPPEVLFDEAQMTPMARSFYGECKRVSNAKLIGTGYRMLFPTYREAMDSMWHDNLWGRS</sequence>
<reference evidence="3" key="2">
    <citation type="submission" date="2020-09" db="EMBL/GenBank/DDBJ databases">
        <authorList>
            <person name="Sun Q."/>
            <person name="Zhou Y."/>
        </authorList>
    </citation>
    <scope>NUCLEOTIDE SEQUENCE</scope>
    <source>
        <strain evidence="3">CGMCC 1.15320</strain>
    </source>
</reference>
<name>A0A916RJ71_9HYPH</name>
<dbReference type="InterPro" id="IPR001509">
    <property type="entry name" value="Epimerase_deHydtase"/>
</dbReference>
<dbReference type="EMBL" id="BMIF01000002">
    <property type="protein sequence ID" value="GGA57858.1"/>
    <property type="molecule type" value="Genomic_DNA"/>
</dbReference>
<dbReference type="SUPFAM" id="SSF51735">
    <property type="entry name" value="NAD(P)-binding Rossmann-fold domains"/>
    <property type="match status" value="1"/>
</dbReference>
<dbReference type="Proteomes" id="UP000636264">
    <property type="component" value="Unassembled WGS sequence"/>
</dbReference>
<evidence type="ECO:0000256" key="1">
    <source>
        <dbReference type="ARBA" id="ARBA00023027"/>
    </source>
</evidence>
<dbReference type="Pfam" id="PF01370">
    <property type="entry name" value="Epimerase"/>
    <property type="match status" value="1"/>
</dbReference>
<proteinExistence type="predicted"/>
<evidence type="ECO:0000313" key="4">
    <source>
        <dbReference type="Proteomes" id="UP000636264"/>
    </source>
</evidence>
<organism evidence="3 4">
    <name type="scientific">Nitratireductor aestuarii</name>
    <dbReference type="NCBI Taxonomy" id="1735103"/>
    <lineage>
        <taxon>Bacteria</taxon>
        <taxon>Pseudomonadati</taxon>
        <taxon>Pseudomonadota</taxon>
        <taxon>Alphaproteobacteria</taxon>
        <taxon>Hyphomicrobiales</taxon>
        <taxon>Phyllobacteriaceae</taxon>
        <taxon>Nitratireductor</taxon>
    </lineage>
</organism>
<dbReference type="AlphaFoldDB" id="A0A916RJ71"/>
<keyword evidence="4" id="KW-1185">Reference proteome</keyword>
<dbReference type="CDD" id="cd05266">
    <property type="entry name" value="SDR_a4"/>
    <property type="match status" value="1"/>
</dbReference>
<dbReference type="PANTHER" id="PTHR43574">
    <property type="entry name" value="EPIMERASE-RELATED"/>
    <property type="match status" value="1"/>
</dbReference>
<accession>A0A916RJ71</accession>
<evidence type="ECO:0000313" key="3">
    <source>
        <dbReference type="EMBL" id="GGA57858.1"/>
    </source>
</evidence>